<name>A0A0L7KY53_OPEBR</name>
<dbReference type="EMBL" id="JTDY01004577">
    <property type="protein sequence ID" value="KOB67991.1"/>
    <property type="molecule type" value="Genomic_DNA"/>
</dbReference>
<dbReference type="InterPro" id="IPR005334">
    <property type="entry name" value="Tctex-1-like"/>
</dbReference>
<organism evidence="3 4">
    <name type="scientific">Operophtera brumata</name>
    <name type="common">Winter moth</name>
    <name type="synonym">Phalaena brumata</name>
    <dbReference type="NCBI Taxonomy" id="104452"/>
    <lineage>
        <taxon>Eukaryota</taxon>
        <taxon>Metazoa</taxon>
        <taxon>Ecdysozoa</taxon>
        <taxon>Arthropoda</taxon>
        <taxon>Hexapoda</taxon>
        <taxon>Insecta</taxon>
        <taxon>Pterygota</taxon>
        <taxon>Neoptera</taxon>
        <taxon>Endopterygota</taxon>
        <taxon>Lepidoptera</taxon>
        <taxon>Glossata</taxon>
        <taxon>Ditrysia</taxon>
        <taxon>Geometroidea</taxon>
        <taxon>Geometridae</taxon>
        <taxon>Larentiinae</taxon>
        <taxon>Operophtera</taxon>
    </lineage>
</organism>
<dbReference type="Pfam" id="PF03645">
    <property type="entry name" value="Tctex-1"/>
    <property type="match status" value="1"/>
</dbReference>
<protein>
    <submittedName>
        <fullName evidence="3">Tctex1 domain-containing protein 4</fullName>
    </submittedName>
</protein>
<dbReference type="GO" id="GO:0005737">
    <property type="term" value="C:cytoplasm"/>
    <property type="evidence" value="ECO:0007669"/>
    <property type="project" value="TreeGrafter"/>
</dbReference>
<dbReference type="AlphaFoldDB" id="A0A0L7KY53"/>
<dbReference type="Proteomes" id="UP000037510">
    <property type="component" value="Unassembled WGS sequence"/>
</dbReference>
<feature type="non-terminal residue" evidence="3">
    <location>
        <position position="176"/>
    </location>
</feature>
<dbReference type="PANTHER" id="PTHR21255">
    <property type="entry name" value="T-COMPLEX-ASSOCIATED-TESTIS-EXPRESSED 1/ DYNEIN LIGHT CHAIN"/>
    <property type="match status" value="1"/>
</dbReference>
<dbReference type="Gene3D" id="3.30.1140.40">
    <property type="entry name" value="Tctex-1"/>
    <property type="match status" value="1"/>
</dbReference>
<accession>A0A0L7KY53</accession>
<evidence type="ECO:0000256" key="1">
    <source>
        <dbReference type="ARBA" id="ARBA00005361"/>
    </source>
</evidence>
<dbReference type="GO" id="GO:0007018">
    <property type="term" value="P:microtubule-based movement"/>
    <property type="evidence" value="ECO:0007669"/>
    <property type="project" value="TreeGrafter"/>
</dbReference>
<keyword evidence="4" id="KW-1185">Reference proteome</keyword>
<evidence type="ECO:0000313" key="4">
    <source>
        <dbReference type="Proteomes" id="UP000037510"/>
    </source>
</evidence>
<evidence type="ECO:0000256" key="2">
    <source>
        <dbReference type="SAM" id="MobiDB-lite"/>
    </source>
</evidence>
<gene>
    <name evidence="3" type="ORF">OBRU01_13890</name>
</gene>
<dbReference type="GO" id="GO:0045505">
    <property type="term" value="F:dynein intermediate chain binding"/>
    <property type="evidence" value="ECO:0007669"/>
    <property type="project" value="TreeGrafter"/>
</dbReference>
<comment type="caution">
    <text evidence="3">The sequence shown here is derived from an EMBL/GenBank/DDBJ whole genome shotgun (WGS) entry which is preliminary data.</text>
</comment>
<proteinExistence type="inferred from homology"/>
<feature type="region of interest" description="Disordered" evidence="2">
    <location>
        <begin position="1"/>
        <end position="22"/>
    </location>
</feature>
<comment type="similarity">
    <text evidence="1">Belongs to the dynein light chain Tctex-type family.</text>
</comment>
<dbReference type="GO" id="GO:0005868">
    <property type="term" value="C:cytoplasmic dynein complex"/>
    <property type="evidence" value="ECO:0007669"/>
    <property type="project" value="TreeGrafter"/>
</dbReference>
<evidence type="ECO:0000313" key="3">
    <source>
        <dbReference type="EMBL" id="KOB67991.1"/>
    </source>
</evidence>
<reference evidence="3 4" key="1">
    <citation type="journal article" date="2015" name="Genome Biol. Evol.">
        <title>The genome of winter moth (Operophtera brumata) provides a genomic perspective on sexual dimorphism and phenology.</title>
        <authorList>
            <person name="Derks M.F."/>
            <person name="Smit S."/>
            <person name="Salis L."/>
            <person name="Schijlen E."/>
            <person name="Bossers A."/>
            <person name="Mateman C."/>
            <person name="Pijl A.S."/>
            <person name="de Ridder D."/>
            <person name="Groenen M.A."/>
            <person name="Visser M.E."/>
            <person name="Megens H.J."/>
        </authorList>
    </citation>
    <scope>NUCLEOTIDE SEQUENCE [LARGE SCALE GENOMIC DNA]</scope>
    <source>
        <strain evidence="3">WM2013NL</strain>
        <tissue evidence="3">Head and thorax</tissue>
    </source>
</reference>
<dbReference type="CDD" id="cd21451">
    <property type="entry name" value="DLC-like_TCTEX1D"/>
    <property type="match status" value="1"/>
</dbReference>
<dbReference type="STRING" id="104452.A0A0L7KY53"/>
<dbReference type="PANTHER" id="PTHR21255:SF7">
    <property type="entry name" value="DYNEIN LIGHT CHAIN TCTEX-TYPE PROTEIN 2B"/>
    <property type="match status" value="1"/>
</dbReference>
<dbReference type="InterPro" id="IPR038586">
    <property type="entry name" value="Tctex-1-like_sf"/>
</dbReference>
<sequence>MSEPEERKSKVMLSAKSQSRTRSIANFSQRSMSRLRLRKPSYGFGGVPGIKPMERTSQLAIEFKRPPLLFLNTYQLDPSTRFHVPTVTQAANEVLDEHFTGHKYNGQESPAIAVRIAGDLMRRIKAMSFNRYRVIVVVTIGQKRAQSYINSISFLWDHERDNFVDVQRELPTVFIQ</sequence>